<dbReference type="CDD" id="cd00077">
    <property type="entry name" value="HDc"/>
    <property type="match status" value="1"/>
</dbReference>
<dbReference type="Pfam" id="PF13487">
    <property type="entry name" value="HD_5"/>
    <property type="match status" value="1"/>
</dbReference>
<dbReference type="CDD" id="cd01007">
    <property type="entry name" value="PBP2_BvgS_HisK_like"/>
    <property type="match status" value="1"/>
</dbReference>
<dbReference type="Proteomes" id="UP000006228">
    <property type="component" value="Unassembled WGS sequence"/>
</dbReference>
<dbReference type="eggNOG" id="COG2206">
    <property type="taxonomic scope" value="Bacteria"/>
</dbReference>
<evidence type="ECO:0000313" key="4">
    <source>
        <dbReference type="EMBL" id="EGA70441.1"/>
    </source>
</evidence>
<protein>
    <recommendedName>
        <fullName evidence="6">Phosphohydrolase</fullName>
    </recommendedName>
</protein>
<proteinExistence type="predicted"/>
<dbReference type="SMART" id="SM00062">
    <property type="entry name" value="PBPb"/>
    <property type="match status" value="1"/>
</dbReference>
<keyword evidence="1" id="KW-1133">Transmembrane helix</keyword>
<dbReference type="GeneID" id="95569020"/>
<dbReference type="Gene3D" id="1.10.3210.10">
    <property type="entry name" value="Hypothetical protein af1432"/>
    <property type="match status" value="2"/>
</dbReference>
<dbReference type="AlphaFoldDB" id="E8M5Z1"/>
<dbReference type="eggNOG" id="COG0834">
    <property type="taxonomic scope" value="Bacteria"/>
</dbReference>
<dbReference type="SUPFAM" id="SSF109604">
    <property type="entry name" value="HD-domain/PDEase-like"/>
    <property type="match status" value="2"/>
</dbReference>
<evidence type="ECO:0000256" key="1">
    <source>
        <dbReference type="SAM" id="Phobius"/>
    </source>
</evidence>
<dbReference type="GO" id="GO:0007165">
    <property type="term" value="P:signal transduction"/>
    <property type="evidence" value="ECO:0007669"/>
    <property type="project" value="InterPro"/>
</dbReference>
<dbReference type="GO" id="GO:0008081">
    <property type="term" value="F:phosphoric diester hydrolase activity"/>
    <property type="evidence" value="ECO:0007669"/>
    <property type="project" value="UniProtKB-ARBA"/>
</dbReference>
<feature type="transmembrane region" description="Helical" evidence="1">
    <location>
        <begin position="20"/>
        <end position="44"/>
    </location>
</feature>
<dbReference type="OrthoDB" id="9764808at2"/>
<evidence type="ECO:0000259" key="2">
    <source>
        <dbReference type="PROSITE" id="PS50885"/>
    </source>
</evidence>
<dbReference type="InterPro" id="IPR003607">
    <property type="entry name" value="HD/PDEase_dom"/>
</dbReference>
<reference evidence="4 5" key="1">
    <citation type="journal article" date="2012" name="Int. J. Syst. Evol. Microbiol.">
        <title>Vibrio caribbeanicus sp. nov., isolated from the marine sponge Scleritoderma cyanea.</title>
        <authorList>
            <person name="Hoffmann M."/>
            <person name="Monday S.R."/>
            <person name="Allard M.W."/>
            <person name="Strain E.A."/>
            <person name="Whittaker P."/>
            <person name="Naum M."/>
            <person name="McCarthy P.J."/>
            <person name="Lopez J.V."/>
            <person name="Fischer M."/>
            <person name="Brown E.W."/>
        </authorList>
    </citation>
    <scope>NUCLEOTIDE SEQUENCE [LARGE SCALE GENOMIC DNA]</scope>
    <source>
        <strain evidence="5">DSMZ 21326</strain>
    </source>
</reference>
<dbReference type="InterPro" id="IPR003660">
    <property type="entry name" value="HAMP_dom"/>
</dbReference>
<dbReference type="EMBL" id="AEVT01000058">
    <property type="protein sequence ID" value="EGA70441.1"/>
    <property type="molecule type" value="Genomic_DNA"/>
</dbReference>
<evidence type="ECO:0008006" key="6">
    <source>
        <dbReference type="Google" id="ProtNLM"/>
    </source>
</evidence>
<name>E8M5Z1_PHOS4</name>
<dbReference type="GO" id="GO:0016020">
    <property type="term" value="C:membrane"/>
    <property type="evidence" value="ECO:0007669"/>
    <property type="project" value="InterPro"/>
</dbReference>
<accession>E8M5Z1</accession>
<dbReference type="Gene3D" id="3.30.450.20">
    <property type="entry name" value="PAS domain"/>
    <property type="match status" value="1"/>
</dbReference>
<dbReference type="InterPro" id="IPR001638">
    <property type="entry name" value="Solute-binding_3/MltF_N"/>
</dbReference>
<dbReference type="RefSeq" id="WP_008076345.1">
    <property type="nucleotide sequence ID" value="NZ_AEVT01000058.1"/>
</dbReference>
<feature type="domain" description="HAMP" evidence="2">
    <location>
        <begin position="598"/>
        <end position="651"/>
    </location>
</feature>
<evidence type="ECO:0000259" key="3">
    <source>
        <dbReference type="PROSITE" id="PS51832"/>
    </source>
</evidence>
<dbReference type="PROSITE" id="PS50885">
    <property type="entry name" value="HAMP"/>
    <property type="match status" value="1"/>
</dbReference>
<sequence>MEGLQLVGLTHKKQKFSIRFTVGSLFVVATVITSLFAIGLQYVFTKQMSEEHVVSKLMMATTDVSEYIQEVDVNAKSSARILSSLSNTLDHQFSEQEIQTLLVQVLLDNPLFYSIYFGSDDEYFYQIINLESSPIVRQRIEATAQDRWVLIKISGNEQNRVRQTVYMTADFQITNSKVESSNYFPTRRPWFSGAKSQDVFKTEPYLFKHLKITGQTYSIRAKNAVIGIDIVLSSISSKLTPKALGLPDNKGVEAYVFHKSGEVIASNIPMKIANDNVFSSTMALTQQEQNLVSSKPPLLVSNQLDWRPYDYSRAGEPQGYSVDLVKLLSEKTGLEFEFINGFESATLVEKLRNNKLDIGHSLTALNKEPNSLLLFKEPLAAAGLKRKLPALNERVYGVLAGHDFSPYIYKLQPEAKIKVFNDFNEAQQALFDESINVLIDTQRTLSQLSERSQLELFPYDLFTDTEIPFYLVLSKSHTNLYPLLNKALENVSDAEYQRLDNTWFQQIHDNRVPYLELYELSHSQALQNTIQRREIEGKTAFLYVSPLNGHDSGQVEYLAVLVPEAVVMDQVYQRLYTTVGGTIFIMCLLLPIAWIFGSPIVNPVRQLTEQTRKIKRREFESVELVDSNIKEVWHLSKSIQEMAKEIKRREQQQQEFVEAFIKLIAQAIDDKSPYTAGHCNRVPELGMMLARAAEKSNQGKFKAFSFADDKERREFRIAAWLHDCGKITTPEHIVDKGTKLEANYNRIHEIRMRFEVLWRDAEIVFLQSQLSQTKSKQKALATLHETKQQLQSDFEFIAQANVGGEFMSDDKVARIKQIAQQTWQRHFDDRLGLSPFEELNKPQPENALPITESLLSDRPEHVIKRIRPLVFDPSFGINVEVPEHQYNLGEIYNLSISRGTLTAEDRFKINEHMISGIKMLEALPFPDELSKVPRYASTHHETLKGTGYPRKLSAEDLSIPERILVIADIFEALTAADRPYKKAKPVSVAIDILHKMALDEHVDIELFRLFLQSGVYKEYAEQFLPASQIDEVDITRYFSESKVA</sequence>
<dbReference type="Gene3D" id="3.40.190.10">
    <property type="entry name" value="Periplasmic binding protein-like II"/>
    <property type="match status" value="2"/>
</dbReference>
<dbReference type="PANTHER" id="PTHR45228:SF5">
    <property type="entry name" value="CYCLIC DI-GMP PHOSPHODIESTERASE VC_1348-RELATED"/>
    <property type="match status" value="1"/>
</dbReference>
<dbReference type="SUPFAM" id="SSF53850">
    <property type="entry name" value="Periplasmic binding protein-like II"/>
    <property type="match status" value="1"/>
</dbReference>
<dbReference type="PANTHER" id="PTHR45228">
    <property type="entry name" value="CYCLIC DI-GMP PHOSPHODIESTERASE TM_0186-RELATED"/>
    <property type="match status" value="1"/>
</dbReference>
<evidence type="ECO:0000313" key="5">
    <source>
        <dbReference type="Proteomes" id="UP000006228"/>
    </source>
</evidence>
<dbReference type="Pfam" id="PF00497">
    <property type="entry name" value="SBP_bac_3"/>
    <property type="match status" value="1"/>
</dbReference>
<dbReference type="InterPro" id="IPR037522">
    <property type="entry name" value="HD_GYP_dom"/>
</dbReference>
<comment type="caution">
    <text evidence="4">The sequence shown here is derived from an EMBL/GenBank/DDBJ whole genome shotgun (WGS) entry which is preliminary data.</text>
</comment>
<dbReference type="PROSITE" id="PS51832">
    <property type="entry name" value="HD_GYP"/>
    <property type="match status" value="1"/>
</dbReference>
<dbReference type="Gene3D" id="6.10.340.10">
    <property type="match status" value="1"/>
</dbReference>
<dbReference type="SMART" id="SM00471">
    <property type="entry name" value="HDc"/>
    <property type="match status" value="1"/>
</dbReference>
<feature type="domain" description="HD-GYP" evidence="3">
    <location>
        <begin position="822"/>
        <end position="1025"/>
    </location>
</feature>
<dbReference type="InterPro" id="IPR052020">
    <property type="entry name" value="Cyclic_di-GMP/3'3'-cGAMP_PDE"/>
</dbReference>
<organism evidence="4 5">
    <name type="scientific">Vibrio sinaloensis DSM 21326</name>
    <dbReference type="NCBI Taxonomy" id="945550"/>
    <lineage>
        <taxon>Bacteria</taxon>
        <taxon>Pseudomonadati</taxon>
        <taxon>Pseudomonadota</taxon>
        <taxon>Gammaproteobacteria</taxon>
        <taxon>Vibrionales</taxon>
        <taxon>Vibrionaceae</taxon>
        <taxon>Vibrio</taxon>
        <taxon>Vibrio oreintalis group</taxon>
    </lineage>
</organism>
<gene>
    <name evidence="4" type="ORF">VISI1226_00210</name>
</gene>
<keyword evidence="1" id="KW-0472">Membrane</keyword>
<keyword evidence="1" id="KW-0812">Transmembrane</keyword>